<comment type="caution">
    <text evidence="2">The sequence shown here is derived from an EMBL/GenBank/DDBJ whole genome shotgun (WGS) entry which is preliminary data.</text>
</comment>
<dbReference type="Gene3D" id="1.10.287.1080">
    <property type="entry name" value="MazG-like"/>
    <property type="match status" value="2"/>
</dbReference>
<dbReference type="NCBIfam" id="NF007113">
    <property type="entry name" value="PRK09562.1"/>
    <property type="match status" value="1"/>
</dbReference>
<evidence type="ECO:0000313" key="3">
    <source>
        <dbReference type="Proteomes" id="UP001595607"/>
    </source>
</evidence>
<keyword evidence="2" id="KW-0378">Hydrolase</keyword>
<dbReference type="GO" id="GO:0047429">
    <property type="term" value="F:nucleoside triphosphate diphosphatase activity"/>
    <property type="evidence" value="ECO:0007669"/>
    <property type="project" value="UniProtKB-EC"/>
</dbReference>
<evidence type="ECO:0000259" key="1">
    <source>
        <dbReference type="Pfam" id="PF03819"/>
    </source>
</evidence>
<dbReference type="InterPro" id="IPR004518">
    <property type="entry name" value="MazG-like_dom"/>
</dbReference>
<evidence type="ECO:0000313" key="2">
    <source>
        <dbReference type="EMBL" id="MFC3301336.1"/>
    </source>
</evidence>
<proteinExistence type="predicted"/>
<feature type="domain" description="NTP pyrophosphohydrolase MazG-like" evidence="1">
    <location>
        <begin position="171"/>
        <end position="236"/>
    </location>
</feature>
<dbReference type="Proteomes" id="UP001595607">
    <property type="component" value="Unassembled WGS sequence"/>
</dbReference>
<reference evidence="3" key="1">
    <citation type="journal article" date="2019" name="Int. J. Syst. Evol. Microbiol.">
        <title>The Global Catalogue of Microorganisms (GCM) 10K type strain sequencing project: providing services to taxonomists for standard genome sequencing and annotation.</title>
        <authorList>
            <consortium name="The Broad Institute Genomics Platform"/>
            <consortium name="The Broad Institute Genome Sequencing Center for Infectious Disease"/>
            <person name="Wu L."/>
            <person name="Ma J."/>
        </authorList>
    </citation>
    <scope>NUCLEOTIDE SEQUENCE [LARGE SCALE GENOMIC DNA]</scope>
    <source>
        <strain evidence="3">KCTC 22245</strain>
    </source>
</reference>
<dbReference type="InterPro" id="IPR048015">
    <property type="entry name" value="NTP-PPase_MazG-like_N"/>
</dbReference>
<dbReference type="EMBL" id="JBHRVA010000002">
    <property type="protein sequence ID" value="MFC3301336.1"/>
    <property type="molecule type" value="Genomic_DNA"/>
</dbReference>
<dbReference type="RefSeq" id="WP_189572152.1">
    <property type="nucleotide sequence ID" value="NZ_BMXU01000001.1"/>
</dbReference>
<dbReference type="PANTHER" id="PTHR30522">
    <property type="entry name" value="NUCLEOSIDE TRIPHOSPHATE PYROPHOSPHOHYDROLASE"/>
    <property type="match status" value="1"/>
</dbReference>
<keyword evidence="3" id="KW-1185">Reference proteome</keyword>
<accession>A0ABV7M7F6</accession>
<sequence length="266" mass="30060">MAKTPPQDVRSIDGLKELMAKLRDPDGGCPWDVEQDHKSIARYCIEEAYEVVDAIENGTDADLVNELGDLLLQVVFHAQMAKERGAFTFEDVVEGIVTKMVSRHPHVFEEPDGRDAEGQTVLWEEMKAKERAEKGKDESLLSDVPVGLPALTRAEKLTKRAARVGFEWEKPEHILDKLEEELGELREAMASGDMVHTEEELGDLAFCVANIGRRLGIDTETALRRTNEKFEKRFRHIEARVAGSGREFGDHSLEELEEYWTEAKAK</sequence>
<protein>
    <submittedName>
        <fullName evidence="2">Nucleoside triphosphate pyrophosphohydrolase</fullName>
        <ecNumber evidence="2">3.6.1.9</ecNumber>
    </submittedName>
</protein>
<dbReference type="Pfam" id="PF03819">
    <property type="entry name" value="MazG"/>
    <property type="match status" value="2"/>
</dbReference>
<dbReference type="CDD" id="cd11529">
    <property type="entry name" value="NTP-PPase_MazG_Cterm"/>
    <property type="match status" value="1"/>
</dbReference>
<gene>
    <name evidence="2" type="primary">mazG</name>
    <name evidence="2" type="ORF">ACFONP_01150</name>
</gene>
<name>A0ABV7M7F6_9PROT</name>
<dbReference type="InterPro" id="IPR048011">
    <property type="entry name" value="NTP-PPase_MazG-like_C"/>
</dbReference>
<dbReference type="EC" id="3.6.1.9" evidence="2"/>
<dbReference type="InterPro" id="IPR011551">
    <property type="entry name" value="NTP_PyrPHydrolase_MazG"/>
</dbReference>
<dbReference type="NCBIfam" id="TIGR00444">
    <property type="entry name" value="mazG"/>
    <property type="match status" value="1"/>
</dbReference>
<dbReference type="SUPFAM" id="SSF101386">
    <property type="entry name" value="all-alpha NTP pyrophosphatases"/>
    <property type="match status" value="2"/>
</dbReference>
<dbReference type="CDD" id="cd11528">
    <property type="entry name" value="NTP-PPase_MazG_Nterm"/>
    <property type="match status" value="1"/>
</dbReference>
<dbReference type="PANTHER" id="PTHR30522:SF0">
    <property type="entry name" value="NUCLEOSIDE TRIPHOSPHATE PYROPHOSPHOHYDROLASE"/>
    <property type="match status" value="1"/>
</dbReference>
<feature type="domain" description="NTP pyrophosphohydrolase MazG-like" evidence="1">
    <location>
        <begin position="35"/>
        <end position="108"/>
    </location>
</feature>
<organism evidence="2 3">
    <name type="scientific">Parvularcula lutaonensis</name>
    <dbReference type="NCBI Taxonomy" id="491923"/>
    <lineage>
        <taxon>Bacteria</taxon>
        <taxon>Pseudomonadati</taxon>
        <taxon>Pseudomonadota</taxon>
        <taxon>Alphaproteobacteria</taxon>
        <taxon>Parvularculales</taxon>
        <taxon>Parvularculaceae</taxon>
        <taxon>Parvularcula</taxon>
    </lineage>
</organism>